<keyword evidence="5" id="KW-1185">Reference proteome</keyword>
<evidence type="ECO:0000259" key="3">
    <source>
        <dbReference type="PROSITE" id="PS50977"/>
    </source>
</evidence>
<dbReference type="Pfam" id="PF00440">
    <property type="entry name" value="TetR_N"/>
    <property type="match status" value="1"/>
</dbReference>
<sequence>MPKHFQAKEKEMIYDRLIEEGKKSWGLYGIKRTNIDEICNAVGISKGSFYSFFHSKELFFMEIREKSEQEIKELLMEVTFNHQGSSKERFIAALSEVFQEVRRHPWLISLMKNRGEYEQLLRKLPQERVEKHIAEDQEDIEKLMMHLGLEAEDVNIKTVAVAIRGLFFLLLHEQELGKEHIESVINLLVEGLAERLFGRV</sequence>
<evidence type="ECO:0000313" key="5">
    <source>
        <dbReference type="Proteomes" id="UP001407405"/>
    </source>
</evidence>
<dbReference type="InterPro" id="IPR050624">
    <property type="entry name" value="HTH-type_Tx_Regulator"/>
</dbReference>
<proteinExistence type="predicted"/>
<dbReference type="EMBL" id="JBCITM010000006">
    <property type="protein sequence ID" value="MEN1760380.1"/>
    <property type="molecule type" value="Genomic_DNA"/>
</dbReference>
<accession>A0ABU9VT83</accession>
<protein>
    <submittedName>
        <fullName evidence="4">TetR/AcrR family transcriptional regulator</fullName>
    </submittedName>
</protein>
<dbReference type="Proteomes" id="UP001407405">
    <property type="component" value="Unassembled WGS sequence"/>
</dbReference>
<gene>
    <name evidence="4" type="ORF">AAIG11_07845</name>
</gene>
<evidence type="ECO:0000256" key="2">
    <source>
        <dbReference type="PROSITE-ProRule" id="PRU00335"/>
    </source>
</evidence>
<dbReference type="PROSITE" id="PS50977">
    <property type="entry name" value="HTH_TETR_2"/>
    <property type="match status" value="1"/>
</dbReference>
<dbReference type="PANTHER" id="PTHR43479">
    <property type="entry name" value="ACREF/ENVCD OPERON REPRESSOR-RELATED"/>
    <property type="match status" value="1"/>
</dbReference>
<dbReference type="InterPro" id="IPR009057">
    <property type="entry name" value="Homeodomain-like_sf"/>
</dbReference>
<dbReference type="SUPFAM" id="SSF46689">
    <property type="entry name" value="Homeodomain-like"/>
    <property type="match status" value="1"/>
</dbReference>
<organism evidence="4 5">
    <name type="scientific">Anoxynatronum sibiricum</name>
    <dbReference type="NCBI Taxonomy" id="210623"/>
    <lineage>
        <taxon>Bacteria</taxon>
        <taxon>Bacillati</taxon>
        <taxon>Bacillota</taxon>
        <taxon>Clostridia</taxon>
        <taxon>Eubacteriales</taxon>
        <taxon>Clostridiaceae</taxon>
        <taxon>Anoxynatronum</taxon>
    </lineage>
</organism>
<keyword evidence="1 2" id="KW-0238">DNA-binding</keyword>
<evidence type="ECO:0000313" key="4">
    <source>
        <dbReference type="EMBL" id="MEN1760380.1"/>
    </source>
</evidence>
<evidence type="ECO:0000256" key="1">
    <source>
        <dbReference type="ARBA" id="ARBA00023125"/>
    </source>
</evidence>
<feature type="domain" description="HTH tetR-type" evidence="3">
    <location>
        <begin position="11"/>
        <end position="71"/>
    </location>
</feature>
<dbReference type="PANTHER" id="PTHR43479:SF11">
    <property type="entry name" value="ACREF_ENVCD OPERON REPRESSOR-RELATED"/>
    <property type="match status" value="1"/>
</dbReference>
<reference evidence="4 5" key="1">
    <citation type="submission" date="2024-04" db="EMBL/GenBank/DDBJ databases">
        <title>Genome sequencing and metabolic network reconstruction of aminoacids and betaine degradation by Anoxynatronum sibiricum.</title>
        <authorList>
            <person name="Detkova E.N."/>
            <person name="Boltjanskaja Y.V."/>
            <person name="Mardanov A.V."/>
            <person name="Kevbrin V."/>
        </authorList>
    </citation>
    <scope>NUCLEOTIDE SEQUENCE [LARGE SCALE GENOMIC DNA]</scope>
    <source>
        <strain evidence="4 5">Z-7981</strain>
    </source>
</reference>
<dbReference type="Gene3D" id="1.10.357.10">
    <property type="entry name" value="Tetracycline Repressor, domain 2"/>
    <property type="match status" value="1"/>
</dbReference>
<dbReference type="RefSeq" id="WP_343185701.1">
    <property type="nucleotide sequence ID" value="NZ_JBCITM010000006.1"/>
</dbReference>
<dbReference type="InterPro" id="IPR001647">
    <property type="entry name" value="HTH_TetR"/>
</dbReference>
<name>A0ABU9VT83_9CLOT</name>
<comment type="caution">
    <text evidence="4">The sequence shown here is derived from an EMBL/GenBank/DDBJ whole genome shotgun (WGS) entry which is preliminary data.</text>
</comment>
<feature type="DNA-binding region" description="H-T-H motif" evidence="2">
    <location>
        <begin position="34"/>
        <end position="53"/>
    </location>
</feature>